<evidence type="ECO:0000256" key="1">
    <source>
        <dbReference type="ARBA" id="ARBA00022801"/>
    </source>
</evidence>
<dbReference type="SUPFAM" id="SSF51055">
    <property type="entry name" value="Carbohydrate binding domain"/>
    <property type="match status" value="1"/>
</dbReference>
<feature type="compositionally biased region" description="Basic and acidic residues" evidence="2">
    <location>
        <begin position="447"/>
        <end position="457"/>
    </location>
</feature>
<dbReference type="InterPro" id="IPR006311">
    <property type="entry name" value="TAT_signal"/>
</dbReference>
<keyword evidence="5" id="KW-1185">Reference proteome</keyword>
<feature type="compositionally biased region" description="Acidic residues" evidence="2">
    <location>
        <begin position="67"/>
        <end position="89"/>
    </location>
</feature>
<dbReference type="GO" id="GO:0005576">
    <property type="term" value="C:extracellular region"/>
    <property type="evidence" value="ECO:0007669"/>
    <property type="project" value="InterPro"/>
</dbReference>
<dbReference type="OrthoDB" id="8638at2157"/>
<dbReference type="PROSITE" id="PS51318">
    <property type="entry name" value="TAT"/>
    <property type="match status" value="1"/>
</dbReference>
<accession>A0A3N6M3J3</accession>
<dbReference type="InterPro" id="IPR035986">
    <property type="entry name" value="PKD_dom_sf"/>
</dbReference>
<dbReference type="Gene3D" id="3.20.20.80">
    <property type="entry name" value="Glycosidases"/>
    <property type="match status" value="1"/>
</dbReference>
<dbReference type="InterPro" id="IPR003610">
    <property type="entry name" value="CBM5/12"/>
</dbReference>
<dbReference type="CDD" id="cd00146">
    <property type="entry name" value="PKD"/>
    <property type="match status" value="1"/>
</dbReference>
<dbReference type="Proteomes" id="UP000273828">
    <property type="component" value="Unassembled WGS sequence"/>
</dbReference>
<feature type="region of interest" description="Disordered" evidence="2">
    <location>
        <begin position="447"/>
        <end position="474"/>
    </location>
</feature>
<comment type="caution">
    <text evidence="4">The sequence shown here is derived from an EMBL/GenBank/DDBJ whole genome shotgun (WGS) entry which is preliminary data.</text>
</comment>
<dbReference type="PANTHER" id="PTHR42976">
    <property type="entry name" value="BIFUNCTIONAL CHITINASE/LYSOZYME-RELATED"/>
    <property type="match status" value="1"/>
</dbReference>
<protein>
    <submittedName>
        <fullName evidence="4">PKD domain-containing protein</fullName>
    </submittedName>
</protein>
<dbReference type="RefSeq" id="WP_124179573.1">
    <property type="nucleotide sequence ID" value="NZ_REFY01000007.1"/>
</dbReference>
<dbReference type="AlphaFoldDB" id="A0A3N6M3J3"/>
<dbReference type="GO" id="GO:0005975">
    <property type="term" value="P:carbohydrate metabolic process"/>
    <property type="evidence" value="ECO:0007669"/>
    <property type="project" value="InterPro"/>
</dbReference>
<name>A0A3N6M3J3_9EURY</name>
<dbReference type="InterPro" id="IPR036573">
    <property type="entry name" value="CBM_sf_5/12"/>
</dbReference>
<proteinExistence type="predicted"/>
<gene>
    <name evidence="4" type="ORF">EA462_16170</name>
</gene>
<dbReference type="GO" id="GO:0030246">
    <property type="term" value="F:carbohydrate binding"/>
    <property type="evidence" value="ECO:0007669"/>
    <property type="project" value="InterPro"/>
</dbReference>
<dbReference type="Pfam" id="PF02839">
    <property type="entry name" value="CBM_5_12"/>
    <property type="match status" value="1"/>
</dbReference>
<dbReference type="SMART" id="SM00089">
    <property type="entry name" value="PKD"/>
    <property type="match status" value="1"/>
</dbReference>
<dbReference type="SUPFAM" id="SSF49299">
    <property type="entry name" value="PKD domain"/>
    <property type="match status" value="1"/>
</dbReference>
<evidence type="ECO:0000313" key="5">
    <source>
        <dbReference type="Proteomes" id="UP000273828"/>
    </source>
</evidence>
<feature type="domain" description="PKD" evidence="3">
    <location>
        <begin position="93"/>
        <end position="172"/>
    </location>
</feature>
<evidence type="ECO:0000259" key="3">
    <source>
        <dbReference type="PROSITE" id="PS50093"/>
    </source>
</evidence>
<dbReference type="PROSITE" id="PS50093">
    <property type="entry name" value="PKD"/>
    <property type="match status" value="1"/>
</dbReference>
<dbReference type="CDD" id="cd12215">
    <property type="entry name" value="ChiC_BD"/>
    <property type="match status" value="1"/>
</dbReference>
<reference evidence="4 5" key="1">
    <citation type="submission" date="2018-10" db="EMBL/GenBank/DDBJ databases">
        <title>Natrarchaeobius chitinivorans gen. nov., sp. nov., and Natrarchaeobius haloalkaliphilus sp. nov., alkaliphilic, chitin-utilizing haloarchaea from hypersaline alkaline lakes.</title>
        <authorList>
            <person name="Sorokin D.Y."/>
            <person name="Elcheninov A.G."/>
            <person name="Kostrikina N.A."/>
            <person name="Bale N.J."/>
            <person name="Sinninghe Damste J.S."/>
            <person name="Khijniak T.V."/>
            <person name="Kublanov I.V."/>
            <person name="Toshchakov S.V."/>
        </authorList>
    </citation>
    <scope>NUCLEOTIDE SEQUENCE [LARGE SCALE GENOMIC DNA]</scope>
    <source>
        <strain evidence="4 5">AArcht-Sl</strain>
    </source>
</reference>
<dbReference type="InterPro" id="IPR013783">
    <property type="entry name" value="Ig-like_fold"/>
</dbReference>
<feature type="region of interest" description="Disordered" evidence="2">
    <location>
        <begin position="61"/>
        <end position="112"/>
    </location>
</feature>
<sequence length="474" mass="51812">MKRTRRNVLRDASKLSALLAGLGAAGAAKADSDEYPEWDSETVYTGDDRVVYDGSVWEASWWTQGDEPGESEWGPWEEVDDSGDPDPEPPDGPTATVSTDPLSPEPGDEVEFDAADSDGEIEDYGWEFGDGETATGENVTHAYGEEGEYTVELTVIDDGGQTDSETVTVSVEPEDESPPVDPGEIPDQVFAPYHHLTTDPETTPVEWSGPAGTDYFHLAFILGTGDGTPAWDGDVDHVVGESQFDDEIRELQDQGGQAIISFGGAVGNYLASDYDDPTELADTLEFIVDEYDCPYLDIDDEAPDMDVVDLRNEAIAILQDRRPDVHVGYTVRTRVDGVADTEIITNAIDNGVDVGYVNLMTMNWGWVRTSAENCIECAEGTHDQLQEWLPEKSDEELYTMIGITPMIGVQNSGGPFYPEDAAEVRSYAEDHDLGLLSFWSIERDNPGDGLDAEHSGIEQDPFDFSENVSPFTAE</sequence>
<dbReference type="Gene3D" id="2.10.10.20">
    <property type="entry name" value="Carbohydrate-binding module superfamily 5/12"/>
    <property type="match status" value="1"/>
</dbReference>
<evidence type="ECO:0000313" key="4">
    <source>
        <dbReference type="EMBL" id="RQG86677.1"/>
    </source>
</evidence>
<dbReference type="Pfam" id="PF18911">
    <property type="entry name" value="PKD_4"/>
    <property type="match status" value="1"/>
</dbReference>
<dbReference type="SUPFAM" id="SSF51445">
    <property type="entry name" value="(Trans)glycosidases"/>
    <property type="match status" value="1"/>
</dbReference>
<keyword evidence="1" id="KW-0378">Hydrolase</keyword>
<dbReference type="GO" id="GO:0004553">
    <property type="term" value="F:hydrolase activity, hydrolyzing O-glycosyl compounds"/>
    <property type="evidence" value="ECO:0007669"/>
    <property type="project" value="InterPro"/>
</dbReference>
<evidence type="ECO:0000256" key="2">
    <source>
        <dbReference type="SAM" id="MobiDB-lite"/>
    </source>
</evidence>
<dbReference type="PANTHER" id="PTHR42976:SF1">
    <property type="entry name" value="GH18 DOMAIN-CONTAINING PROTEIN-RELATED"/>
    <property type="match status" value="1"/>
</dbReference>
<dbReference type="InterPro" id="IPR017853">
    <property type="entry name" value="GH"/>
</dbReference>
<dbReference type="InterPro" id="IPR052750">
    <property type="entry name" value="GH18_Chitinase"/>
</dbReference>
<dbReference type="SMART" id="SM00495">
    <property type="entry name" value="ChtBD3"/>
    <property type="match status" value="1"/>
</dbReference>
<dbReference type="Gene3D" id="2.60.40.10">
    <property type="entry name" value="Immunoglobulins"/>
    <property type="match status" value="1"/>
</dbReference>
<organism evidence="4 5">
    <name type="scientific">Natrarchaeobius halalkaliphilus</name>
    <dbReference type="NCBI Taxonomy" id="1679091"/>
    <lineage>
        <taxon>Archaea</taxon>
        <taxon>Methanobacteriati</taxon>
        <taxon>Methanobacteriota</taxon>
        <taxon>Stenosarchaea group</taxon>
        <taxon>Halobacteria</taxon>
        <taxon>Halobacteriales</taxon>
        <taxon>Natrialbaceae</taxon>
        <taxon>Natrarchaeobius</taxon>
    </lineage>
</organism>
<dbReference type="EMBL" id="REFY01000007">
    <property type="protein sequence ID" value="RQG86677.1"/>
    <property type="molecule type" value="Genomic_DNA"/>
</dbReference>
<dbReference type="InterPro" id="IPR022409">
    <property type="entry name" value="PKD/Chitinase_dom"/>
</dbReference>
<dbReference type="InterPro" id="IPR000601">
    <property type="entry name" value="PKD_dom"/>
</dbReference>